<dbReference type="GeneID" id="115918443"/>
<evidence type="ECO:0000313" key="4">
    <source>
        <dbReference type="Proteomes" id="UP000007110"/>
    </source>
</evidence>
<keyword evidence="4" id="KW-1185">Reference proteome</keyword>
<dbReference type="GO" id="GO:0004060">
    <property type="term" value="F:arylamine N-acetyltransferase activity"/>
    <property type="evidence" value="ECO:0007669"/>
    <property type="project" value="UniProtKB-EC"/>
</dbReference>
<evidence type="ECO:0000256" key="1">
    <source>
        <dbReference type="ARBA" id="ARBA00006547"/>
    </source>
</evidence>
<dbReference type="InterPro" id="IPR001447">
    <property type="entry name" value="Arylamine_N-AcTrfase"/>
</dbReference>
<dbReference type="InterPro" id="IPR053710">
    <property type="entry name" value="Arylamine_NAT_domain_sf"/>
</dbReference>
<dbReference type="EC" id="2.3.1.5" evidence="2"/>
<name>A0A7M7NCD6_STRPU</name>
<evidence type="ECO:0000313" key="3">
    <source>
        <dbReference type="EnsemblMetazoa" id="XP_030834401"/>
    </source>
</evidence>
<dbReference type="Gene3D" id="3.30.2140.20">
    <property type="match status" value="1"/>
</dbReference>
<dbReference type="EnsemblMetazoa" id="XM_030978541">
    <property type="protein sequence ID" value="XP_030834401"/>
    <property type="gene ID" value="LOC115918443"/>
</dbReference>
<accession>A0A7M7NCD6</accession>
<dbReference type="KEGG" id="spu:115918443"/>
<reference evidence="4" key="1">
    <citation type="submission" date="2015-02" db="EMBL/GenBank/DDBJ databases">
        <title>Genome sequencing for Strongylocentrotus purpuratus.</title>
        <authorList>
            <person name="Murali S."/>
            <person name="Liu Y."/>
            <person name="Vee V."/>
            <person name="English A."/>
            <person name="Wang M."/>
            <person name="Skinner E."/>
            <person name="Han Y."/>
            <person name="Muzny D.M."/>
            <person name="Worley K.C."/>
            <person name="Gibbs R.A."/>
        </authorList>
    </citation>
    <scope>NUCLEOTIDE SEQUENCE</scope>
</reference>
<sequence length="402" mass="46633">MFACGLISSLRPCIVTTSSSYPVSQCMSHRYILANPMKFCHKTMKSKLIHQKAHKKDRLESSSQTPILDSLRLTAQEAFHYLRHTLGIDSAGTKFSRDRFGLLREITLRSHFRQPFQNVTNTYAIPLGERRIPSWDEIKQSMLAGQGGVCYELNVFTNRLLAVLGYNVHLIGGKFMGHDRYHVTNIVHDVEVKGQRHLVEVGASDPTFHPIPLDFEEESPVYQDSFLTYRFKLGRNDLQRFHDIPESDSDSSLLEDHTHLTNWRLISEMDIATDRDLDYFNEPMSYVFNALPRPKMKMFDEGMFAMIYENGKMVYIRDNLLYLERNDNTEERRVLWSTDEVLEAYSRFMPMIPNEKTLLGLKNRNLVFPPWDKDKCVTVSPIVRYGNAVDLSNTPFTRRMDG</sequence>
<dbReference type="Pfam" id="PF00797">
    <property type="entry name" value="Acetyltransf_2"/>
    <property type="match status" value="1"/>
</dbReference>
<comment type="similarity">
    <text evidence="1">Belongs to the arylamine N-acetyltransferase family.</text>
</comment>
<protein>
    <recommendedName>
        <fullName evidence="2">arylamine N-acetyltransferase</fullName>
        <ecNumber evidence="2">2.3.1.5</ecNumber>
    </recommendedName>
</protein>
<organism evidence="3 4">
    <name type="scientific">Strongylocentrotus purpuratus</name>
    <name type="common">Purple sea urchin</name>
    <dbReference type="NCBI Taxonomy" id="7668"/>
    <lineage>
        <taxon>Eukaryota</taxon>
        <taxon>Metazoa</taxon>
        <taxon>Echinodermata</taxon>
        <taxon>Eleutherozoa</taxon>
        <taxon>Echinozoa</taxon>
        <taxon>Echinoidea</taxon>
        <taxon>Euechinoidea</taxon>
        <taxon>Echinacea</taxon>
        <taxon>Camarodonta</taxon>
        <taxon>Echinidea</taxon>
        <taxon>Strongylocentrotidae</taxon>
        <taxon>Strongylocentrotus</taxon>
    </lineage>
</organism>
<evidence type="ECO:0000256" key="2">
    <source>
        <dbReference type="ARBA" id="ARBA00012701"/>
    </source>
</evidence>
<dbReference type="PANTHER" id="PTHR11786:SF0">
    <property type="entry name" value="ARYLAMINE N-ACETYLTRANSFERASE 4-RELATED"/>
    <property type="match status" value="1"/>
</dbReference>
<dbReference type="PANTHER" id="PTHR11786">
    <property type="entry name" value="N-HYDROXYARYLAMINE O-ACETYLTRANSFERASE"/>
    <property type="match status" value="1"/>
</dbReference>
<proteinExistence type="inferred from homology"/>
<dbReference type="OrthoDB" id="10260017at2759"/>
<dbReference type="InterPro" id="IPR038765">
    <property type="entry name" value="Papain-like_cys_pep_sf"/>
</dbReference>
<dbReference type="Proteomes" id="UP000007110">
    <property type="component" value="Unassembled WGS sequence"/>
</dbReference>
<dbReference type="AlphaFoldDB" id="A0A7M7NCD6"/>
<dbReference type="RefSeq" id="XP_030834401.1">
    <property type="nucleotide sequence ID" value="XM_030978541.1"/>
</dbReference>
<dbReference type="InParanoid" id="A0A7M7NCD6"/>
<dbReference type="OMA" id="QCMSHRY"/>
<dbReference type="SUPFAM" id="SSF54001">
    <property type="entry name" value="Cysteine proteinases"/>
    <property type="match status" value="1"/>
</dbReference>
<reference evidence="3" key="2">
    <citation type="submission" date="2021-01" db="UniProtKB">
        <authorList>
            <consortium name="EnsemblMetazoa"/>
        </authorList>
    </citation>
    <scope>IDENTIFICATION</scope>
</reference>